<keyword evidence="1" id="KW-1003">Cell membrane</keyword>
<evidence type="ECO:0000256" key="5">
    <source>
        <dbReference type="ARBA" id="ARBA00023288"/>
    </source>
</evidence>
<dbReference type="PANTHER" id="PTHR43649">
    <property type="entry name" value="ARABINOSE-BINDING PROTEIN-RELATED"/>
    <property type="match status" value="1"/>
</dbReference>
<evidence type="ECO:0000256" key="3">
    <source>
        <dbReference type="ARBA" id="ARBA00023136"/>
    </source>
</evidence>
<reference evidence="7" key="1">
    <citation type="journal article" date="2019" name="Int. J. Syst. Evol. Microbiol.">
        <title>The Global Catalogue of Microorganisms (GCM) 10K type strain sequencing project: providing services to taxonomists for standard genome sequencing and annotation.</title>
        <authorList>
            <consortium name="The Broad Institute Genomics Platform"/>
            <consortium name="The Broad Institute Genome Sequencing Center for Infectious Disease"/>
            <person name="Wu L."/>
            <person name="Ma J."/>
        </authorList>
    </citation>
    <scope>NUCLEOTIDE SEQUENCE [LARGE SCALE GENOMIC DNA]</scope>
    <source>
        <strain evidence="7">CCM 8749</strain>
    </source>
</reference>
<evidence type="ECO:0000256" key="2">
    <source>
        <dbReference type="ARBA" id="ARBA00022729"/>
    </source>
</evidence>
<sequence length="491" mass="56246">MCLICITMLSACGKQKQGEDQILDHKLTIMAPLHAPYLPDKEIVAAIEEGTNTDLEIEWVLNEIYLEKLNTAIATDSLLDVTYVKQTDYMYTKGAIRSGLFWEIGPYLKDYPNLRHLNQEILMQTAVDSKVYGLYTERPSSRQGVIIRKDWLDALGLPLPGTIEELYEVLKQFTYGDPDGNGKDDTFGLTDRSDLIFGAFKTVGSYFGTPNNWTYDGEQFIPEFATEAYMETMRFMRKLYEEQLINSDFAVASKQLQRSRLINGEAGVYIGSMSDAERLADEAKKINPDAEFTLINRIKGPSGYHVWSIPNHSGLYLFSKESLETEDELRQALAFFDRTMDADISNLMRYGFEGRHHVVKDGKIYMTDEMSELRTVEVNTLYTLMIADRSNPNIMPMGNREPLLALAEKLYVDNELFIVGDPMMYLDSPTEEERGPELHKMITDATYQFMIGSIDEEGFREEVERWRKAGGEQIIQEYNEAYHNWKNPSSL</sequence>
<dbReference type="RefSeq" id="WP_379891827.1">
    <property type="nucleotide sequence ID" value="NZ_CBCSCT010000003.1"/>
</dbReference>
<dbReference type="InterPro" id="IPR050490">
    <property type="entry name" value="Bact_solute-bd_prot1"/>
</dbReference>
<organism evidence="6 7">
    <name type="scientific">Marinicrinis lubricantis</name>
    <dbReference type="NCBI Taxonomy" id="2086470"/>
    <lineage>
        <taxon>Bacteria</taxon>
        <taxon>Bacillati</taxon>
        <taxon>Bacillota</taxon>
        <taxon>Bacilli</taxon>
        <taxon>Bacillales</taxon>
        <taxon>Paenibacillaceae</taxon>
    </lineage>
</organism>
<dbReference type="EMBL" id="JBHSQV010000010">
    <property type="protein sequence ID" value="MFC5985210.1"/>
    <property type="molecule type" value="Genomic_DNA"/>
</dbReference>
<keyword evidence="7" id="KW-1185">Reference proteome</keyword>
<accession>A0ABW1IJK9</accession>
<name>A0ABW1IJK9_9BACL</name>
<dbReference type="PANTHER" id="PTHR43649:SF33">
    <property type="entry name" value="POLYGALACTURONAN_RHAMNOGALACTURONAN-BINDING PROTEIN YTCQ"/>
    <property type="match status" value="1"/>
</dbReference>
<dbReference type="Pfam" id="PF01547">
    <property type="entry name" value="SBP_bac_1"/>
    <property type="match status" value="1"/>
</dbReference>
<evidence type="ECO:0000313" key="6">
    <source>
        <dbReference type="EMBL" id="MFC5985210.1"/>
    </source>
</evidence>
<dbReference type="Proteomes" id="UP001596250">
    <property type="component" value="Unassembled WGS sequence"/>
</dbReference>
<comment type="caution">
    <text evidence="6">The sequence shown here is derived from an EMBL/GenBank/DDBJ whole genome shotgun (WGS) entry which is preliminary data.</text>
</comment>
<dbReference type="Gene3D" id="3.40.190.10">
    <property type="entry name" value="Periplasmic binding protein-like II"/>
    <property type="match status" value="2"/>
</dbReference>
<evidence type="ECO:0000313" key="7">
    <source>
        <dbReference type="Proteomes" id="UP001596250"/>
    </source>
</evidence>
<keyword evidence="2" id="KW-0732">Signal</keyword>
<dbReference type="SUPFAM" id="SSF53850">
    <property type="entry name" value="Periplasmic binding protein-like II"/>
    <property type="match status" value="1"/>
</dbReference>
<evidence type="ECO:0000256" key="1">
    <source>
        <dbReference type="ARBA" id="ARBA00022475"/>
    </source>
</evidence>
<keyword evidence="5" id="KW-0449">Lipoprotein</keyword>
<evidence type="ECO:0000256" key="4">
    <source>
        <dbReference type="ARBA" id="ARBA00023139"/>
    </source>
</evidence>
<gene>
    <name evidence="6" type="ORF">ACFPXP_01825</name>
</gene>
<keyword evidence="3" id="KW-0472">Membrane</keyword>
<proteinExistence type="predicted"/>
<keyword evidence="4" id="KW-0564">Palmitate</keyword>
<dbReference type="CDD" id="cd13580">
    <property type="entry name" value="PBP2_AlgQ_like_1"/>
    <property type="match status" value="1"/>
</dbReference>
<protein>
    <submittedName>
        <fullName evidence="6">Extracellular solute-binding protein</fullName>
    </submittedName>
</protein>
<dbReference type="InterPro" id="IPR006059">
    <property type="entry name" value="SBP"/>
</dbReference>